<dbReference type="AlphaFoldDB" id="A0A6F9D6S6"/>
<evidence type="ECO:0000256" key="5">
    <source>
        <dbReference type="ARBA" id="ARBA00022692"/>
    </source>
</evidence>
<evidence type="ECO:0000256" key="8">
    <source>
        <dbReference type="ARBA" id="ARBA00023034"/>
    </source>
</evidence>
<organism evidence="11">
    <name type="scientific">Phallusia mammillata</name>
    <dbReference type="NCBI Taxonomy" id="59560"/>
    <lineage>
        <taxon>Eukaryota</taxon>
        <taxon>Metazoa</taxon>
        <taxon>Chordata</taxon>
        <taxon>Tunicata</taxon>
        <taxon>Ascidiacea</taxon>
        <taxon>Phlebobranchia</taxon>
        <taxon>Ascidiidae</taxon>
        <taxon>Phallusia</taxon>
    </lineage>
</organism>
<dbReference type="PANTHER" id="PTHR11214:SF283">
    <property type="entry name" value="N-ACETYLLACTOSAMINIDE BETA-1,3-N-ACETYLGLUCOSAMINYLTRANSFERASE 4-LIKE"/>
    <property type="match status" value="1"/>
</dbReference>
<evidence type="ECO:0000256" key="7">
    <source>
        <dbReference type="ARBA" id="ARBA00022989"/>
    </source>
</evidence>
<evidence type="ECO:0000313" key="11">
    <source>
        <dbReference type="EMBL" id="CAB3224838.1"/>
    </source>
</evidence>
<reference evidence="11" key="1">
    <citation type="submission" date="2020-04" db="EMBL/GenBank/DDBJ databases">
        <authorList>
            <person name="Neveu A P."/>
        </authorList>
    </citation>
    <scope>NUCLEOTIDE SEQUENCE</scope>
    <source>
        <tissue evidence="11">Whole embryo</tissue>
    </source>
</reference>
<dbReference type="GO" id="GO:0000139">
    <property type="term" value="C:Golgi membrane"/>
    <property type="evidence" value="ECO:0007669"/>
    <property type="project" value="UniProtKB-SubCell"/>
</dbReference>
<proteinExistence type="evidence at transcript level"/>
<evidence type="ECO:0000256" key="3">
    <source>
        <dbReference type="ARBA" id="ARBA00022676"/>
    </source>
</evidence>
<keyword evidence="9 10" id="KW-0472">Membrane</keyword>
<evidence type="ECO:0000256" key="10">
    <source>
        <dbReference type="RuleBase" id="RU363063"/>
    </source>
</evidence>
<keyword evidence="5 10" id="KW-0812">Transmembrane</keyword>
<gene>
    <name evidence="11" type="primary">B3galt5-005</name>
</gene>
<accession>A0A6F9D6S6</accession>
<dbReference type="GO" id="GO:0016758">
    <property type="term" value="F:hexosyltransferase activity"/>
    <property type="evidence" value="ECO:0007669"/>
    <property type="project" value="InterPro"/>
</dbReference>
<keyword evidence="8 10" id="KW-0333">Golgi apparatus</keyword>
<dbReference type="EMBL" id="LR783230">
    <property type="protein sequence ID" value="CAB3224838.1"/>
    <property type="molecule type" value="mRNA"/>
</dbReference>
<dbReference type="EC" id="2.4.1.-" evidence="10"/>
<keyword evidence="3 10" id="KW-0328">Glycosyltransferase</keyword>
<evidence type="ECO:0000256" key="2">
    <source>
        <dbReference type="ARBA" id="ARBA00008661"/>
    </source>
</evidence>
<comment type="similarity">
    <text evidence="2 10">Belongs to the glycosyltransferase 31 family.</text>
</comment>
<name>A0A6F9D6S6_9ASCI</name>
<feature type="transmembrane region" description="Helical" evidence="10">
    <location>
        <begin position="6"/>
        <end position="26"/>
    </location>
</feature>
<protein>
    <recommendedName>
        <fullName evidence="10">Hexosyltransferase</fullName>
        <ecNumber evidence="10">2.4.1.-</ecNumber>
    </recommendedName>
</protein>
<keyword evidence="6 10" id="KW-0735">Signal-anchor</keyword>
<sequence length="362" mass="41370">MPSTAWKTFFPMAGCAIFVTMTIFFFHDQHLNTRLCTMTRIVYNNITKVINSTQLVDVTVTMPPMPLYYVTIKPPLTFLKEPIFIENDSCARTECMGAVNKTWTMVIFVKTTVGNFQRRGILRRTWGSVGSVGPARFHVVFVVGKIENTGRNNILVEEQERFGDILQFDGPDDYKNIAQKTLAGMQWASNNLPGDYLYSSSDDDFMVNLGGLKDDVDNGFKQIEKKKWPEFPIMCGFIFGPKESPMRGESAKWYLSKLLYRWTVFPPYCHGGFYTTSVRVVGQLYELSRTVDPLPVDDVWITGILRQKIGMPDEMIFRSPSNPGGHLNGFYGKGDIGKRGLMNDEWNNLYKTFKDRFRVCTC</sequence>
<evidence type="ECO:0000256" key="9">
    <source>
        <dbReference type="ARBA" id="ARBA00023136"/>
    </source>
</evidence>
<evidence type="ECO:0000256" key="6">
    <source>
        <dbReference type="ARBA" id="ARBA00022968"/>
    </source>
</evidence>
<keyword evidence="4 11" id="KW-0808">Transferase</keyword>
<dbReference type="InterPro" id="IPR002659">
    <property type="entry name" value="Glyco_trans_31"/>
</dbReference>
<dbReference type="GO" id="GO:0006493">
    <property type="term" value="P:protein O-linked glycosylation"/>
    <property type="evidence" value="ECO:0007669"/>
    <property type="project" value="TreeGrafter"/>
</dbReference>
<dbReference type="Pfam" id="PF01762">
    <property type="entry name" value="Galactosyl_T"/>
    <property type="match status" value="1"/>
</dbReference>
<keyword evidence="7 10" id="KW-1133">Transmembrane helix</keyword>
<evidence type="ECO:0000256" key="1">
    <source>
        <dbReference type="ARBA" id="ARBA00004323"/>
    </source>
</evidence>
<comment type="subcellular location">
    <subcellularLocation>
        <location evidence="1 10">Golgi apparatus membrane</location>
        <topology evidence="1 10">Single-pass type II membrane protein</topology>
    </subcellularLocation>
</comment>
<dbReference type="PANTHER" id="PTHR11214">
    <property type="entry name" value="BETA-1,3-N-ACETYLGLUCOSAMINYLTRANSFERASE"/>
    <property type="match status" value="1"/>
</dbReference>
<evidence type="ECO:0000256" key="4">
    <source>
        <dbReference type="ARBA" id="ARBA00022679"/>
    </source>
</evidence>